<dbReference type="InterPro" id="IPR001638">
    <property type="entry name" value="Solute-binding_3/MltF_N"/>
</dbReference>
<feature type="compositionally biased region" description="Acidic residues" evidence="2">
    <location>
        <begin position="41"/>
        <end position="58"/>
    </location>
</feature>
<dbReference type="SUPFAM" id="SSF53850">
    <property type="entry name" value="Periplasmic binding protein-like II"/>
    <property type="match status" value="1"/>
</dbReference>
<evidence type="ECO:0000313" key="5">
    <source>
        <dbReference type="EMBL" id="USQ81960.1"/>
    </source>
</evidence>
<dbReference type="RefSeq" id="WP_252595492.1">
    <property type="nucleotide sequence ID" value="NZ_CP099489.1"/>
</dbReference>
<gene>
    <name evidence="5" type="ORF">NF556_10055</name>
</gene>
<dbReference type="Proteomes" id="UP001056455">
    <property type="component" value="Chromosome"/>
</dbReference>
<protein>
    <submittedName>
        <fullName evidence="5">Transporter substrate-binding domain-containing protein</fullName>
    </submittedName>
</protein>
<feature type="region of interest" description="Disordered" evidence="2">
    <location>
        <begin position="26"/>
        <end position="58"/>
    </location>
</feature>
<evidence type="ECO:0000256" key="1">
    <source>
        <dbReference type="ARBA" id="ARBA00022729"/>
    </source>
</evidence>
<dbReference type="PANTHER" id="PTHR35936:SF17">
    <property type="entry name" value="ARGININE-BINDING EXTRACELLULAR PROTEIN ARTP"/>
    <property type="match status" value="1"/>
</dbReference>
<proteinExistence type="predicted"/>
<feature type="domain" description="Solute-binding protein family 3/N-terminal" evidence="4">
    <location>
        <begin position="72"/>
        <end position="293"/>
    </location>
</feature>
<organism evidence="5 6">
    <name type="scientific">Ornithinimicrobium faecis</name>
    <dbReference type="NCBI Taxonomy" id="2934158"/>
    <lineage>
        <taxon>Bacteria</taxon>
        <taxon>Bacillati</taxon>
        <taxon>Actinomycetota</taxon>
        <taxon>Actinomycetes</taxon>
        <taxon>Micrococcales</taxon>
        <taxon>Ornithinimicrobiaceae</taxon>
        <taxon>Ornithinimicrobium</taxon>
    </lineage>
</organism>
<dbReference type="Pfam" id="PF00497">
    <property type="entry name" value="SBP_bac_3"/>
    <property type="match status" value="1"/>
</dbReference>
<evidence type="ECO:0000256" key="3">
    <source>
        <dbReference type="SAM" id="SignalP"/>
    </source>
</evidence>
<evidence type="ECO:0000259" key="4">
    <source>
        <dbReference type="SMART" id="SM00062"/>
    </source>
</evidence>
<sequence>MKIQPLFAATAAACLVLSLSACGSEEDTSGGDGAGDNADAGADDSGDDGGSTDDGDSAEVDTAALNLVSEGTLTVCSDVPYPPFEDFDESAESGFSGFDIDIVSYVADGLGVELAVKDSAFDGLQSGLSLNAGECDLVASAMTITEDRAKNLAFSDGYYDSLQSLLVPSDSDIAAIADLEGKRVAVQQGTTGEAYAKENATGAELVAFPSNAEIYQALLAGQVDAALQDLPVNVDNAKKGDFTIVEEYDTDETYGLAIKKDNDALVEAVNAQLTELRDSGEYDTLYDQYFSEDAASDDAESTSR</sequence>
<keyword evidence="6" id="KW-1185">Reference proteome</keyword>
<evidence type="ECO:0000256" key="2">
    <source>
        <dbReference type="SAM" id="MobiDB-lite"/>
    </source>
</evidence>
<accession>A0ABY4YZT6</accession>
<dbReference type="SMART" id="SM00062">
    <property type="entry name" value="PBPb"/>
    <property type="match status" value="1"/>
</dbReference>
<name>A0ABY4YZT6_9MICO</name>
<feature type="chain" id="PRO_5045543177" evidence="3">
    <location>
        <begin position="24"/>
        <end position="304"/>
    </location>
</feature>
<dbReference type="PANTHER" id="PTHR35936">
    <property type="entry name" value="MEMBRANE-BOUND LYTIC MUREIN TRANSGLYCOSYLASE F"/>
    <property type="match status" value="1"/>
</dbReference>
<dbReference type="PROSITE" id="PS51257">
    <property type="entry name" value="PROKAR_LIPOPROTEIN"/>
    <property type="match status" value="1"/>
</dbReference>
<dbReference type="EMBL" id="CP099489">
    <property type="protein sequence ID" value="USQ81960.1"/>
    <property type="molecule type" value="Genomic_DNA"/>
</dbReference>
<feature type="signal peptide" evidence="3">
    <location>
        <begin position="1"/>
        <end position="23"/>
    </location>
</feature>
<keyword evidence="1 3" id="KW-0732">Signal</keyword>
<dbReference type="Gene3D" id="3.40.190.10">
    <property type="entry name" value="Periplasmic binding protein-like II"/>
    <property type="match status" value="2"/>
</dbReference>
<evidence type="ECO:0000313" key="6">
    <source>
        <dbReference type="Proteomes" id="UP001056455"/>
    </source>
</evidence>
<reference evidence="5" key="1">
    <citation type="submission" date="2022-06" db="EMBL/GenBank/DDBJ databases">
        <title>Ornithinimicrobium HY1793.</title>
        <authorList>
            <person name="Huang Y."/>
        </authorList>
    </citation>
    <scope>NUCLEOTIDE SEQUENCE</scope>
    <source>
        <strain evidence="5">HY1793</strain>
    </source>
</reference>